<dbReference type="InterPro" id="IPR040738">
    <property type="entry name" value="LPD22"/>
</dbReference>
<keyword evidence="1" id="KW-0175">Coiled coil</keyword>
<comment type="caution">
    <text evidence="3">The sequence shown here is derived from an EMBL/GenBank/DDBJ whole genome shotgun (WGS) entry which is preliminary data.</text>
</comment>
<evidence type="ECO:0000313" key="4">
    <source>
        <dbReference type="Proteomes" id="UP000307956"/>
    </source>
</evidence>
<dbReference type="EMBL" id="SSOD01000002">
    <property type="protein sequence ID" value="THF64312.1"/>
    <property type="molecule type" value="Genomic_DNA"/>
</dbReference>
<keyword evidence="4" id="KW-1185">Reference proteome</keyword>
<feature type="coiled-coil region" evidence="1">
    <location>
        <begin position="1943"/>
        <end position="1970"/>
    </location>
</feature>
<evidence type="ECO:0000313" key="3">
    <source>
        <dbReference type="EMBL" id="THF64312.1"/>
    </source>
</evidence>
<dbReference type="RefSeq" id="WP_136383501.1">
    <property type="nucleotide sequence ID" value="NZ_SSOD01000002.1"/>
</dbReference>
<evidence type="ECO:0000259" key="2">
    <source>
        <dbReference type="Pfam" id="PF18834"/>
    </source>
</evidence>
<name>A0A4S4AWA1_9RHOO</name>
<gene>
    <name evidence="3" type="ORF">E6O51_03095</name>
</gene>
<dbReference type="Pfam" id="PF18834">
    <property type="entry name" value="LPD22"/>
    <property type="match status" value="1"/>
</dbReference>
<organism evidence="3 4">
    <name type="scientific">Pseudothauera rhizosphaerae</name>
    <dbReference type="NCBI Taxonomy" id="2565932"/>
    <lineage>
        <taxon>Bacteria</taxon>
        <taxon>Pseudomonadati</taxon>
        <taxon>Pseudomonadota</taxon>
        <taxon>Betaproteobacteria</taxon>
        <taxon>Rhodocyclales</taxon>
        <taxon>Zoogloeaceae</taxon>
        <taxon>Pseudothauera</taxon>
    </lineage>
</organism>
<protein>
    <recommendedName>
        <fullName evidence="2">Large polyvalent protein associated domain-containing protein</fullName>
    </recommendedName>
</protein>
<reference evidence="3 4" key="1">
    <citation type="submission" date="2019-04" db="EMBL/GenBank/DDBJ databases">
        <title>Azoarcus rhizosphaerae sp. nov. isolated from rhizosphere of Ficus religiosa.</title>
        <authorList>
            <person name="Lin S.-Y."/>
            <person name="Hameed A."/>
            <person name="Hsu Y.-H."/>
            <person name="Young C.-C."/>
        </authorList>
    </citation>
    <scope>NUCLEOTIDE SEQUENCE [LARGE SCALE GENOMIC DNA]</scope>
    <source>
        <strain evidence="3 4">CC-YHH848</strain>
    </source>
</reference>
<proteinExistence type="predicted"/>
<dbReference type="OrthoDB" id="9041348at2"/>
<accession>A0A4S4AWA1</accession>
<evidence type="ECO:0000256" key="1">
    <source>
        <dbReference type="SAM" id="Coils"/>
    </source>
</evidence>
<dbReference type="Proteomes" id="UP000307956">
    <property type="component" value="Unassembled WGS sequence"/>
</dbReference>
<feature type="domain" description="Large polyvalent protein associated" evidence="2">
    <location>
        <begin position="46"/>
        <end position="131"/>
    </location>
</feature>
<sequence length="2235" mass="244150">MPDIYDTLLDQQADATEPAAPPTLDIYDQILDRERDDAQRAVQSTLDRALKIAPQRAATVQQLAERTGLPADLVERNFEDIERRDRVREVQRLAASSPILARQLFDPQFAALAHQDVEQLGIAERIARQLAGGALEAPGRTISGTGHLLDVAQRNTLGGLAAMVLPTPRAGGAPTAESLVGPLMGEGWRQAGSGLKDYARNELMLPAAQRTFFDDVMAGLGQVGAQIAMLPFDRGAGLYAQGADVMAERVAGDQAGQGLKDLAILGGAAVTGITERWALDRIMGPLAVPVKNKMAAALARIGIAGVSEGAQEMAENILHDTLRIGLTNPEHTYDWQETGYEGAVGATVGALARSFVEAALHVRTRGARREQQAQQAEGTAQQLAQLGDLARAMSMTQHSPDTFQQFLDAALEDGPVQDVLVSGQVLMQSGIAEDLARISPSVAAQLQEAVQTGGDVRIPVSEFAAKIAPAGLDAALLDHLKTDTNPMSRAEAGEYLQRQVEELGRDVGDALTQVEAQVEERMAIDDVRDAVLTELNAANRFRPDVNTAYATLVGEFFGALSSRTGLAPQQLFEKYRLRVVAESVAGGQQFEQSDDNAPRTTEELLALFRDLEADSIEITAPGIRPMTEEEADHAESVFLSSRPAGETTYSRKSGVLRRIRRASEAAADELRGEAETAREVADSALGPFEGYRVEADIIPPGEFRPGGIKVRVYGREQIDAGLTNDPALTFLVSADGELTVNGPPEDSETFREFQQRGWADTASAADGVQVHGWTVLRDPANPDKPLPVSQLMPLLADVHARVREWRGEDMVGLHWSRATGAMGGTYDLGHAFNGAAVFFQGAGAARGGLNPETLTMALLKGADLSTFLHESGHFFLEVMADVAATARSYDTAQMTDGERAIINDVGVLMQWFGLPDLDTWHALPFDEKRAYHEKFAESFERYLLEGQAPSIELQPLFSRFRAWMLSVYRSLKDFLARNSAAGKLSPEVRQVFDRMLATDDAIRTAEQAGSLRPLFDAAESAGMDAEAFADYQALGQQATDVAQSDLSARGVRDMQWLAGARSRALRRLQKEAKVLRDEMEIETRREVMSQPVYQAWQFLTRQVEATDTLPVVERRKSDPDTVDPTVDSLFTAIAKLGGLDRAQLESEWGLDAKEKAAPPLFGKHVLRRNGGRGIDEMRGLLVQYGYLTPERAGADFDPREFEDLFFEELGGAPVYSTNADYDYLAQLRQRPGDQVANPAALLAGRLDRAALANTSASPEQLEVLRARRMTARDGLHPDIVAELTGFDSGDALVQALVAAHPPEVEIEALTDLRMLERHGDLATPEALERAADRAVHNDVRARMVATELSALARATGQRAVMTQAAREYARQMVARLKVRHVKPTQYSRAAARASTAAEAALRAGNRELAAVEKRNQLIGLQATRAAHQALGEVESGLQYLAKFNSEGTRKSVDPDYLEQIDSMLERFDLRAGQSLKAIDKRTSLAKWIAAQEEAGIEPDIPDWIQVEAAREHYKNLTVEQFRGLVDSVKQIEHLGRLKHKLLTARDKRALDAIVAEVRDSITAAAGGRVVGNERRNTLGSRAEHMARGFMAAHRKLASLVREMDGMQDGGALWEYLVRPMNEAGEREATMRAEAAQRLHDLAKPLLADGERMGGTGRHFPSLGRALNRGERIALALNWGNAGNRQRLLDGRGWTRAQVMPVLQTLTPAEWQFVQGVWDFFEGYRPQIAAKERRVAGKEPEWIEAEPFTVTPANGAPIALRGGYYPVKYDPAQSGEAAAHADAESAKQMMRAAYTAATTRRSFTKSRSERVVGRPLLLSFDGIYQGANEVIHDLAWHEWLIDANKLLRRLDASMRQGFGAEKVTAIKKAIEDIARGDAPAQHMVERALNHLRTGATITGLGWNLTTALLQPLGFTNSMVRIGPAWVARGMREFYGSPSRMLEKAEEAQAKSEFLRNRARTMNREINDVQNRLEGDKGDIRLALEASYFILIQKLQAAVDYPTWYGAYEKAMADPANLREGGTADEVRAVAMADQAVIDAQGGGQIKDLAQVQRGSAAWKLFTNFYSYFSVTLNLAAERTRATNFRRPHDVMRLAGDYLLLFTVPAVLGSLLRDALKGEDDEDELVQNMAAEQISFLMGLFVGVRELTGAAQALAGVGKPFGYSGPAGARFFGEMQKLSQQIDQGELDMALFKAANNTAGILFHYPAGQVNRTVEGAAAMLEGRTANPLSVVVGPPR</sequence>